<protein>
    <submittedName>
        <fullName evidence="1">Uncharacterized protein</fullName>
    </submittedName>
</protein>
<evidence type="ECO:0000313" key="1">
    <source>
        <dbReference type="EMBL" id="KAI2389879.1"/>
    </source>
</evidence>
<comment type="caution">
    <text evidence="1">The sequence shown here is derived from an EMBL/GenBank/DDBJ whole genome shotgun (WGS) entry which is preliminary data.</text>
</comment>
<gene>
    <name evidence="1" type="ORF">LOY88_001898</name>
</gene>
<proteinExistence type="predicted"/>
<reference evidence="1" key="1">
    <citation type="journal article" date="2022" name="bioRxiv">
        <title>Population genetic analysis of Ophidiomyces ophidiicola, the causative agent of snake fungal disease, indicates recent introductions to the USA.</title>
        <authorList>
            <person name="Ladner J.T."/>
            <person name="Palmer J.M."/>
            <person name="Ettinger C.L."/>
            <person name="Stajich J.E."/>
            <person name="Farrell T.M."/>
            <person name="Glorioso B.M."/>
            <person name="Lawson B."/>
            <person name="Price S.J."/>
            <person name="Stengle A.G."/>
            <person name="Grear D.A."/>
            <person name="Lorch J.M."/>
        </authorList>
    </citation>
    <scope>NUCLEOTIDE SEQUENCE</scope>
    <source>
        <strain evidence="1">NWHC 24266-5</strain>
    </source>
</reference>
<dbReference type="EMBL" id="JALBCA010000021">
    <property type="protein sequence ID" value="KAI2389879.1"/>
    <property type="molecule type" value="Genomic_DNA"/>
</dbReference>
<name>A0ACB8V0G6_9EURO</name>
<organism evidence="1">
    <name type="scientific">Ophidiomyces ophidiicola</name>
    <dbReference type="NCBI Taxonomy" id="1387563"/>
    <lineage>
        <taxon>Eukaryota</taxon>
        <taxon>Fungi</taxon>
        <taxon>Dikarya</taxon>
        <taxon>Ascomycota</taxon>
        <taxon>Pezizomycotina</taxon>
        <taxon>Eurotiomycetes</taxon>
        <taxon>Eurotiomycetidae</taxon>
        <taxon>Onygenales</taxon>
        <taxon>Onygenaceae</taxon>
        <taxon>Ophidiomyces</taxon>
    </lineage>
</organism>
<sequence length="335" mass="36506">MTASIPATTRAILHKPEDDTLNIITRPVAMPNFEADEHLIRVYATAPCAGELTWWKFGISKPASDHVPGQDIAGIVALAPPNSQFKPGDAVYARIPWDRPGALQDYTIVFGSELAQSPKNLDFTNAATVPMSALTAWQAIFDKAGYSGPDDEMIKGKTLAITAASGNVGMWVVQLAKIAGFQKIVGTYGGGEGIASLLKELGATDLIDYKKSSFAEWVSQDPRNRKIDVVFDCFGKSALADAWSVVKNGGRLISVCEPPETRKPANCEAKDVMNLFFVMDSKRGKDLARVTELLESGKCRAFLDSIYDFSDFQKGFERVEGRHARGKVIIKVNEN</sequence>
<accession>A0ACB8V0G6</accession>